<feature type="compositionally biased region" description="Polar residues" evidence="1">
    <location>
        <begin position="410"/>
        <end position="432"/>
    </location>
</feature>
<protein>
    <submittedName>
        <fullName evidence="2">Uncharacterized protein</fullName>
    </submittedName>
</protein>
<evidence type="ECO:0000256" key="1">
    <source>
        <dbReference type="SAM" id="MobiDB-lite"/>
    </source>
</evidence>
<feature type="compositionally biased region" description="Polar residues" evidence="1">
    <location>
        <begin position="343"/>
        <end position="372"/>
    </location>
</feature>
<keyword evidence="3" id="KW-1185">Reference proteome</keyword>
<feature type="region of interest" description="Disordered" evidence="1">
    <location>
        <begin position="155"/>
        <end position="254"/>
    </location>
</feature>
<sequence>MDNRPRHSAFPGSSGLPQEGITEFTNEPTGTNESTGTNHPVEPGPSQWSPSYPTLEILQAHLAADADSDVDSDAEEAAGPRVHPDFFVHLQRLQSVNEANRVNARREADAQFQAHQTQLALSESQNQASMMLNESQHESPQVANRSNQPWYDAGEERLSQSSPMGSSERHGTQAPTTAGPFLPIWQVPYETSDPVPAHPRDRSSEHRILSPNPVPARRRAAAGPSPLRNPPTTAEPERPRYTEHGNPYTLAREPPLISDDVVPCAPERMLQTWLIRQQLIAGVRPEDLQPMSHPSGRRQRTPPWIMFNDSGAHIIRIDPARFHGIMLPMPDLPWFPRRADPNSSTALVSTNAPASSDLSTAPNFSTALSSTTPNPPVAPGQPTVPTSMDSLTLPDAPDIATAASSLSTLNSPVSQDLSVPHNSPVDSNQSDATDPPVDRCVRGAAAFLAAMDAPTRPAVRRQFGVSDPLAPLDDQTLPDAPDMAAAPNSVSILNPPVVQDLSATPNPPVASNLLAVTNQPFALTQPTVPTSLDDQTLPDAPDIATSVSSLSALNSPVSQDLSVPHNSPVDSNQSDATDPPVDRYVRGAAAFLAALDAPTRPAARRHFDVSDPLALLDALTMPAPNLIIASNPTSVPEQSLGDPSQHVVDNQSPDPRVVAFFQPLRLHEPTNSTSSFMWDTRPEGSSTSESAYNESSPIPAVDLLSQSHTTVPLAVQNRTDADSISSREAPRVGVSPAHSQDRISSTVFSLSSERTETGHVSAPETAHNNVNGNGVVSHEVLWSHPGERDDPYEPVGPRLRRFLLDGADDSLGAGRLSGESKAPCDQSSFGGLI</sequence>
<feature type="region of interest" description="Disordered" evidence="1">
    <location>
        <begin position="408"/>
        <end position="437"/>
    </location>
</feature>
<feature type="region of interest" description="Disordered" evidence="1">
    <location>
        <begin position="720"/>
        <end position="740"/>
    </location>
</feature>
<name>A0A9W9INT0_9EURO</name>
<evidence type="ECO:0000313" key="2">
    <source>
        <dbReference type="EMBL" id="KAJ5181182.1"/>
    </source>
</evidence>
<feature type="region of interest" description="Disordered" evidence="1">
    <location>
        <begin position="1"/>
        <end position="52"/>
    </location>
</feature>
<dbReference type="AlphaFoldDB" id="A0A9W9INT0"/>
<gene>
    <name evidence="2" type="ORF">N7472_011142</name>
</gene>
<feature type="compositionally biased region" description="Polar residues" evidence="1">
    <location>
        <begin position="555"/>
        <end position="576"/>
    </location>
</feature>
<accession>A0A9W9INT0</accession>
<feature type="region of interest" description="Disordered" evidence="1">
    <location>
        <begin position="343"/>
        <end position="395"/>
    </location>
</feature>
<feature type="region of interest" description="Disordered" evidence="1">
    <location>
        <begin position="555"/>
        <end position="581"/>
    </location>
</feature>
<comment type="caution">
    <text evidence="2">The sequence shown here is derived from an EMBL/GenBank/DDBJ whole genome shotgun (WGS) entry which is preliminary data.</text>
</comment>
<feature type="compositionally biased region" description="Polar residues" evidence="1">
    <location>
        <begin position="23"/>
        <end position="38"/>
    </location>
</feature>
<feature type="compositionally biased region" description="Low complexity" evidence="1">
    <location>
        <begin position="685"/>
        <end position="695"/>
    </location>
</feature>
<dbReference type="EMBL" id="JAPQKP010000008">
    <property type="protein sequence ID" value="KAJ5181182.1"/>
    <property type="molecule type" value="Genomic_DNA"/>
</dbReference>
<dbReference type="Proteomes" id="UP001150879">
    <property type="component" value="Unassembled WGS sequence"/>
</dbReference>
<evidence type="ECO:0000313" key="3">
    <source>
        <dbReference type="Proteomes" id="UP001150879"/>
    </source>
</evidence>
<reference evidence="2" key="2">
    <citation type="journal article" date="2023" name="IMA Fungus">
        <title>Comparative genomic study of the Penicillium genus elucidates a diverse pangenome and 15 lateral gene transfer events.</title>
        <authorList>
            <person name="Petersen C."/>
            <person name="Sorensen T."/>
            <person name="Nielsen M.R."/>
            <person name="Sondergaard T.E."/>
            <person name="Sorensen J.L."/>
            <person name="Fitzpatrick D.A."/>
            <person name="Frisvad J.C."/>
            <person name="Nielsen K.L."/>
        </authorList>
    </citation>
    <scope>NUCLEOTIDE SEQUENCE</scope>
    <source>
        <strain evidence="2">IBT 16849</strain>
    </source>
</reference>
<reference evidence="2" key="1">
    <citation type="submission" date="2022-11" db="EMBL/GenBank/DDBJ databases">
        <authorList>
            <person name="Petersen C."/>
        </authorList>
    </citation>
    <scope>NUCLEOTIDE SEQUENCE</scope>
    <source>
        <strain evidence="2">IBT 16849</strain>
    </source>
</reference>
<feature type="region of interest" description="Disordered" evidence="1">
    <location>
        <begin position="810"/>
        <end position="833"/>
    </location>
</feature>
<proteinExistence type="predicted"/>
<feature type="region of interest" description="Disordered" evidence="1">
    <location>
        <begin position="672"/>
        <end position="695"/>
    </location>
</feature>
<organism evidence="2 3">
    <name type="scientific">Penicillium cf. griseofulvum</name>
    <dbReference type="NCBI Taxonomy" id="2972120"/>
    <lineage>
        <taxon>Eukaryota</taxon>
        <taxon>Fungi</taxon>
        <taxon>Dikarya</taxon>
        <taxon>Ascomycota</taxon>
        <taxon>Pezizomycotina</taxon>
        <taxon>Eurotiomycetes</taxon>
        <taxon>Eurotiomycetidae</taxon>
        <taxon>Eurotiales</taxon>
        <taxon>Aspergillaceae</taxon>
        <taxon>Penicillium</taxon>
    </lineage>
</organism>
<feature type="compositionally biased region" description="Basic and acidic residues" evidence="1">
    <location>
        <begin position="198"/>
        <end position="208"/>
    </location>
</feature>